<name>A0A0F9Y618_9ZZZZ</name>
<comment type="caution">
    <text evidence="1">The sequence shown here is derived from an EMBL/GenBank/DDBJ whole genome shotgun (WGS) entry which is preliminary data.</text>
</comment>
<sequence>MSLEAPMTSYVLILRQLMIDYAAATGGAAEPAIRIS</sequence>
<dbReference type="AlphaFoldDB" id="A0A0F9Y618"/>
<organism evidence="1">
    <name type="scientific">marine sediment metagenome</name>
    <dbReference type="NCBI Taxonomy" id="412755"/>
    <lineage>
        <taxon>unclassified sequences</taxon>
        <taxon>metagenomes</taxon>
        <taxon>ecological metagenomes</taxon>
    </lineage>
</organism>
<evidence type="ECO:0000313" key="1">
    <source>
        <dbReference type="EMBL" id="KKO00064.1"/>
    </source>
</evidence>
<reference evidence="1" key="1">
    <citation type="journal article" date="2015" name="Nature">
        <title>Complex archaea that bridge the gap between prokaryotes and eukaryotes.</title>
        <authorList>
            <person name="Spang A."/>
            <person name="Saw J.H."/>
            <person name="Jorgensen S.L."/>
            <person name="Zaremba-Niedzwiedzka K."/>
            <person name="Martijn J."/>
            <person name="Lind A.E."/>
            <person name="van Eijk R."/>
            <person name="Schleper C."/>
            <person name="Guy L."/>
            <person name="Ettema T.J."/>
        </authorList>
    </citation>
    <scope>NUCLEOTIDE SEQUENCE</scope>
</reference>
<dbReference type="EMBL" id="LAZR01000043">
    <property type="protein sequence ID" value="KKO00064.1"/>
    <property type="molecule type" value="Genomic_DNA"/>
</dbReference>
<gene>
    <name evidence="1" type="ORF">LCGC14_0131760</name>
</gene>
<protein>
    <submittedName>
        <fullName evidence="1">Uncharacterized protein</fullName>
    </submittedName>
</protein>
<proteinExistence type="predicted"/>
<accession>A0A0F9Y618</accession>